<dbReference type="InterPro" id="IPR050482">
    <property type="entry name" value="Sensor_HK_TwoCompSys"/>
</dbReference>
<keyword evidence="20" id="KW-1185">Reference proteome</keyword>
<keyword evidence="11 19" id="KW-0418">Kinase</keyword>
<dbReference type="SUPFAM" id="SSF55874">
    <property type="entry name" value="ATPase domain of HSP90 chaperone/DNA topoisomerase II/histidine kinase"/>
    <property type="match status" value="1"/>
</dbReference>
<dbReference type="Pfam" id="PF02518">
    <property type="entry name" value="HATPase_c"/>
    <property type="match status" value="1"/>
</dbReference>
<dbReference type="SMART" id="SM00065">
    <property type="entry name" value="GAF"/>
    <property type="match status" value="2"/>
</dbReference>
<evidence type="ECO:0000256" key="8">
    <source>
        <dbReference type="ARBA" id="ARBA00022679"/>
    </source>
</evidence>
<dbReference type="PANTHER" id="PTHR24421">
    <property type="entry name" value="NITRATE/NITRITE SENSOR PROTEIN NARX-RELATED"/>
    <property type="match status" value="1"/>
</dbReference>
<keyword evidence="13" id="KW-0408">Iron</keyword>
<dbReference type="InterPro" id="IPR004358">
    <property type="entry name" value="Sig_transdc_His_kin-like_C"/>
</dbReference>
<evidence type="ECO:0000256" key="13">
    <source>
        <dbReference type="ARBA" id="ARBA00023004"/>
    </source>
</evidence>
<keyword evidence="15" id="KW-0411">Iron-sulfur</keyword>
<evidence type="ECO:0000256" key="2">
    <source>
        <dbReference type="ARBA" id="ARBA00001966"/>
    </source>
</evidence>
<evidence type="ECO:0000256" key="1">
    <source>
        <dbReference type="ARBA" id="ARBA00000085"/>
    </source>
</evidence>
<reference evidence="19 20" key="1">
    <citation type="submission" date="2019-05" db="EMBL/GenBank/DDBJ databases">
        <authorList>
            <person name="Narsing Rao M.P."/>
            <person name="Li W.J."/>
        </authorList>
    </citation>
    <scope>NUCLEOTIDE SEQUENCE [LARGE SCALE GENOMIC DNA]</scope>
    <source>
        <strain evidence="19 20">SYSU_K30003</strain>
    </source>
</reference>
<proteinExistence type="predicted"/>
<evidence type="ECO:0000313" key="19">
    <source>
        <dbReference type="EMBL" id="TLS54366.1"/>
    </source>
</evidence>
<dbReference type="GO" id="GO:0016020">
    <property type="term" value="C:membrane"/>
    <property type="evidence" value="ECO:0007669"/>
    <property type="project" value="InterPro"/>
</dbReference>
<evidence type="ECO:0000256" key="12">
    <source>
        <dbReference type="ARBA" id="ARBA00022840"/>
    </source>
</evidence>
<dbReference type="EMBL" id="VCIW01000001">
    <property type="protein sequence ID" value="TLS54366.1"/>
    <property type="molecule type" value="Genomic_DNA"/>
</dbReference>
<dbReference type="Gene3D" id="1.20.5.1930">
    <property type="match status" value="1"/>
</dbReference>
<feature type="domain" description="Histidine kinase" evidence="18">
    <location>
        <begin position="453"/>
        <end position="541"/>
    </location>
</feature>
<evidence type="ECO:0000256" key="6">
    <source>
        <dbReference type="ARBA" id="ARBA00022485"/>
    </source>
</evidence>
<dbReference type="CDD" id="cd16917">
    <property type="entry name" value="HATPase_UhpB-NarQ-NarX-like"/>
    <property type="match status" value="1"/>
</dbReference>
<dbReference type="SMART" id="SM00387">
    <property type="entry name" value="HATPase_c"/>
    <property type="match status" value="1"/>
</dbReference>
<evidence type="ECO:0000256" key="11">
    <source>
        <dbReference type="ARBA" id="ARBA00022777"/>
    </source>
</evidence>
<evidence type="ECO:0000256" key="3">
    <source>
        <dbReference type="ARBA" id="ARBA00004496"/>
    </source>
</evidence>
<evidence type="ECO:0000256" key="4">
    <source>
        <dbReference type="ARBA" id="ARBA00012438"/>
    </source>
</evidence>
<evidence type="ECO:0000256" key="10">
    <source>
        <dbReference type="ARBA" id="ARBA00022741"/>
    </source>
</evidence>
<keyword evidence="12" id="KW-0067">ATP-binding</keyword>
<dbReference type="Pfam" id="PF13185">
    <property type="entry name" value="GAF_2"/>
    <property type="match status" value="1"/>
</dbReference>
<dbReference type="AlphaFoldDB" id="A0A5R9GIM2"/>
<dbReference type="Gene3D" id="3.30.450.40">
    <property type="match status" value="2"/>
</dbReference>
<accession>A0A5R9GIM2</accession>
<protein>
    <recommendedName>
        <fullName evidence="5">Oxygen sensor histidine kinase NreB</fullName>
        <ecNumber evidence="4">2.7.13.3</ecNumber>
    </recommendedName>
    <alternativeName>
        <fullName evidence="17">Nitrogen regulation protein B</fullName>
    </alternativeName>
</protein>
<dbReference type="GO" id="GO:0046872">
    <property type="term" value="F:metal ion binding"/>
    <property type="evidence" value="ECO:0007669"/>
    <property type="project" value="UniProtKB-KW"/>
</dbReference>
<keyword evidence="8" id="KW-0808">Transferase</keyword>
<dbReference type="Pfam" id="PF01590">
    <property type="entry name" value="GAF"/>
    <property type="match status" value="1"/>
</dbReference>
<keyword evidence="7" id="KW-0963">Cytoplasm</keyword>
<evidence type="ECO:0000256" key="14">
    <source>
        <dbReference type="ARBA" id="ARBA00023012"/>
    </source>
</evidence>
<sequence>MRDDARVREAELLRDIAETINGTYDMTQMLDAVLDKVLELTGLSTGWVFLIEPRKTGALRCAADVGLPPALARDAKRPMRSGTCWCVDRFRDGRLHRAANILNCKRIEDAILHKRGDTGGLTHHATIPLRSGDDLFGILNVGAPGKTAFSDEELSLLQSVALQIGTASHRIRLYGEERKRAARFERLGAAASELRAVVEPKPERIAASIVRVAGETFGWSNVSLWMRESQGLFLHASYDAGEVRVPSCGAPGHSCALLDDVLETLETKRLAAPVDPGLLPSGAPIRAGAAVPLVLQGRPIGVLVAGSSTEAAFDGVDAEVLSALSAHAALTYENARLQEQGKTLARWEERNRIARDLHDSVSQMLFSLQLHAKGLEAALAESPAGVRRAATEIGRLSREALAEMRGMIRQLRPAGLEEGLLTGLTRYGASIGVTVSCDAGALRQLPERVELALWRIGQEALNNVVKHAGVDRASIALAFEPGAVVMTVSDRGNGFRNDDADGYGFGMTTMRERAESAGGAATVDSRPGYGTDVRVRLPLPAAERGGEKP</sequence>
<evidence type="ECO:0000256" key="9">
    <source>
        <dbReference type="ARBA" id="ARBA00022723"/>
    </source>
</evidence>
<dbReference type="GO" id="GO:0046983">
    <property type="term" value="F:protein dimerization activity"/>
    <property type="evidence" value="ECO:0007669"/>
    <property type="project" value="InterPro"/>
</dbReference>
<organism evidence="19 20">
    <name type="scientific">Paenibacillus antri</name>
    <dbReference type="NCBI Taxonomy" id="2582848"/>
    <lineage>
        <taxon>Bacteria</taxon>
        <taxon>Bacillati</taxon>
        <taxon>Bacillota</taxon>
        <taxon>Bacilli</taxon>
        <taxon>Bacillales</taxon>
        <taxon>Paenibacillaceae</taxon>
        <taxon>Paenibacillus</taxon>
    </lineage>
</organism>
<dbReference type="InterPro" id="IPR003018">
    <property type="entry name" value="GAF"/>
</dbReference>
<evidence type="ECO:0000256" key="16">
    <source>
        <dbReference type="ARBA" id="ARBA00024827"/>
    </source>
</evidence>
<keyword evidence="10" id="KW-0547">Nucleotide-binding</keyword>
<comment type="cofactor">
    <cofactor evidence="2">
        <name>[4Fe-4S] cluster</name>
        <dbReference type="ChEBI" id="CHEBI:49883"/>
    </cofactor>
</comment>
<comment type="caution">
    <text evidence="19">The sequence shown here is derived from an EMBL/GenBank/DDBJ whole genome shotgun (WGS) entry which is preliminary data.</text>
</comment>
<dbReference type="PANTHER" id="PTHR24421:SF40">
    <property type="entry name" value="SENSOR HISTIDINE KINASE YHCY"/>
    <property type="match status" value="1"/>
</dbReference>
<comment type="subcellular location">
    <subcellularLocation>
        <location evidence="3">Cytoplasm</location>
    </subcellularLocation>
</comment>
<dbReference type="GO" id="GO:0005524">
    <property type="term" value="F:ATP binding"/>
    <property type="evidence" value="ECO:0007669"/>
    <property type="project" value="UniProtKB-KW"/>
</dbReference>
<evidence type="ECO:0000256" key="7">
    <source>
        <dbReference type="ARBA" id="ARBA00022490"/>
    </source>
</evidence>
<keyword evidence="9" id="KW-0479">Metal-binding</keyword>
<dbReference type="GO" id="GO:0000155">
    <property type="term" value="F:phosphorelay sensor kinase activity"/>
    <property type="evidence" value="ECO:0007669"/>
    <property type="project" value="InterPro"/>
</dbReference>
<dbReference type="PROSITE" id="PS50109">
    <property type="entry name" value="HIS_KIN"/>
    <property type="match status" value="1"/>
</dbReference>
<gene>
    <name evidence="19" type="ORF">FE782_02220</name>
</gene>
<dbReference type="InterPro" id="IPR003594">
    <property type="entry name" value="HATPase_dom"/>
</dbReference>
<dbReference type="Proteomes" id="UP000309676">
    <property type="component" value="Unassembled WGS sequence"/>
</dbReference>
<evidence type="ECO:0000256" key="17">
    <source>
        <dbReference type="ARBA" id="ARBA00030800"/>
    </source>
</evidence>
<comment type="catalytic activity">
    <reaction evidence="1">
        <text>ATP + protein L-histidine = ADP + protein N-phospho-L-histidine.</text>
        <dbReference type="EC" id="2.7.13.3"/>
    </reaction>
</comment>
<evidence type="ECO:0000256" key="5">
    <source>
        <dbReference type="ARBA" id="ARBA00017322"/>
    </source>
</evidence>
<dbReference type="InterPro" id="IPR011712">
    <property type="entry name" value="Sig_transdc_His_kin_sub3_dim/P"/>
</dbReference>
<evidence type="ECO:0000313" key="20">
    <source>
        <dbReference type="Proteomes" id="UP000309676"/>
    </source>
</evidence>
<dbReference type="Gene3D" id="3.30.565.10">
    <property type="entry name" value="Histidine kinase-like ATPase, C-terminal domain"/>
    <property type="match status" value="1"/>
</dbReference>
<dbReference type="SUPFAM" id="SSF55781">
    <property type="entry name" value="GAF domain-like"/>
    <property type="match status" value="2"/>
</dbReference>
<keyword evidence="6" id="KW-0004">4Fe-4S</keyword>
<dbReference type="Pfam" id="PF07730">
    <property type="entry name" value="HisKA_3"/>
    <property type="match status" value="1"/>
</dbReference>
<dbReference type="OrthoDB" id="9795828at2"/>
<evidence type="ECO:0000256" key="15">
    <source>
        <dbReference type="ARBA" id="ARBA00023014"/>
    </source>
</evidence>
<comment type="function">
    <text evidence="16">Member of the two-component regulatory system NreB/NreC involved in the control of dissimilatory nitrate/nitrite reduction in response to oxygen. NreB functions as a direct oxygen sensor histidine kinase which is autophosphorylated, in the absence of oxygen, probably at the conserved histidine residue, and transfers its phosphate group probably to a conserved aspartate residue of NreC. NreB/NreC activates the expression of the nitrate (narGHJI) and nitrite (nir) reductase operons, as well as the putative nitrate transporter gene narT.</text>
</comment>
<dbReference type="PRINTS" id="PR00344">
    <property type="entry name" value="BCTRLSENSOR"/>
</dbReference>
<dbReference type="GO" id="GO:0051539">
    <property type="term" value="F:4 iron, 4 sulfur cluster binding"/>
    <property type="evidence" value="ECO:0007669"/>
    <property type="project" value="UniProtKB-KW"/>
</dbReference>
<dbReference type="GO" id="GO:0005737">
    <property type="term" value="C:cytoplasm"/>
    <property type="evidence" value="ECO:0007669"/>
    <property type="project" value="UniProtKB-SubCell"/>
</dbReference>
<dbReference type="InterPro" id="IPR029016">
    <property type="entry name" value="GAF-like_dom_sf"/>
</dbReference>
<evidence type="ECO:0000259" key="18">
    <source>
        <dbReference type="PROSITE" id="PS50109"/>
    </source>
</evidence>
<dbReference type="InterPro" id="IPR036890">
    <property type="entry name" value="HATPase_C_sf"/>
</dbReference>
<name>A0A5R9GIM2_9BACL</name>
<dbReference type="EC" id="2.7.13.3" evidence="4"/>
<dbReference type="InterPro" id="IPR005467">
    <property type="entry name" value="His_kinase_dom"/>
</dbReference>
<keyword evidence="14" id="KW-0902">Two-component regulatory system</keyword>